<accession>A0A5N6PM36</accession>
<keyword evidence="2" id="KW-1185">Reference proteome</keyword>
<gene>
    <name evidence="1" type="ORF">E3N88_05850</name>
</gene>
<dbReference type="Proteomes" id="UP000326396">
    <property type="component" value="Linkage Group LG11"/>
</dbReference>
<reference evidence="1 2" key="1">
    <citation type="submission" date="2019-05" db="EMBL/GenBank/DDBJ databases">
        <title>Mikania micrantha, genome provides insights into the molecular mechanism of rapid growth.</title>
        <authorList>
            <person name="Liu B."/>
        </authorList>
    </citation>
    <scope>NUCLEOTIDE SEQUENCE [LARGE SCALE GENOMIC DNA]</scope>
    <source>
        <strain evidence="1">NLD-2019</strain>
        <tissue evidence="1">Leaf</tissue>
    </source>
</reference>
<comment type="caution">
    <text evidence="1">The sequence shown here is derived from an EMBL/GenBank/DDBJ whole genome shotgun (WGS) entry which is preliminary data.</text>
</comment>
<evidence type="ECO:0000313" key="2">
    <source>
        <dbReference type="Proteomes" id="UP000326396"/>
    </source>
</evidence>
<proteinExistence type="predicted"/>
<organism evidence="1 2">
    <name type="scientific">Mikania micrantha</name>
    <name type="common">bitter vine</name>
    <dbReference type="NCBI Taxonomy" id="192012"/>
    <lineage>
        <taxon>Eukaryota</taxon>
        <taxon>Viridiplantae</taxon>
        <taxon>Streptophyta</taxon>
        <taxon>Embryophyta</taxon>
        <taxon>Tracheophyta</taxon>
        <taxon>Spermatophyta</taxon>
        <taxon>Magnoliopsida</taxon>
        <taxon>eudicotyledons</taxon>
        <taxon>Gunneridae</taxon>
        <taxon>Pentapetalae</taxon>
        <taxon>asterids</taxon>
        <taxon>campanulids</taxon>
        <taxon>Asterales</taxon>
        <taxon>Asteraceae</taxon>
        <taxon>Asteroideae</taxon>
        <taxon>Heliantheae alliance</taxon>
        <taxon>Eupatorieae</taxon>
        <taxon>Mikania</taxon>
    </lineage>
</organism>
<protein>
    <submittedName>
        <fullName evidence="1">Uncharacterized protein</fullName>
    </submittedName>
</protein>
<dbReference type="EMBL" id="SZYD01000003">
    <property type="protein sequence ID" value="KAD6794954.1"/>
    <property type="molecule type" value="Genomic_DNA"/>
</dbReference>
<dbReference type="AlphaFoldDB" id="A0A5N6PM36"/>
<sequence>MHRKHHEVAFDLSKISLISTFDEKLLQATSGIEFALRAGDKDDGHISSTGNRSIQSEHVAMVAASGDVAGLRMEQKQ</sequence>
<name>A0A5N6PM36_9ASTR</name>
<evidence type="ECO:0000313" key="1">
    <source>
        <dbReference type="EMBL" id="KAD6794954.1"/>
    </source>
</evidence>